<dbReference type="SUPFAM" id="SSF52833">
    <property type="entry name" value="Thioredoxin-like"/>
    <property type="match status" value="1"/>
</dbReference>
<dbReference type="EMBL" id="JAEVFJ010000041">
    <property type="protein sequence ID" value="KAH8087189.1"/>
    <property type="molecule type" value="Genomic_DNA"/>
</dbReference>
<proteinExistence type="predicted"/>
<dbReference type="OrthoDB" id="4951845at2759"/>
<feature type="domain" description="GST N-terminal" evidence="1">
    <location>
        <begin position="13"/>
        <end position="108"/>
    </location>
</feature>
<organism evidence="2 3">
    <name type="scientific">Cristinia sonorae</name>
    <dbReference type="NCBI Taxonomy" id="1940300"/>
    <lineage>
        <taxon>Eukaryota</taxon>
        <taxon>Fungi</taxon>
        <taxon>Dikarya</taxon>
        <taxon>Basidiomycota</taxon>
        <taxon>Agaricomycotina</taxon>
        <taxon>Agaricomycetes</taxon>
        <taxon>Agaricomycetidae</taxon>
        <taxon>Agaricales</taxon>
        <taxon>Pleurotineae</taxon>
        <taxon>Stephanosporaceae</taxon>
        <taxon>Cristinia</taxon>
    </lineage>
</organism>
<protein>
    <recommendedName>
        <fullName evidence="1">GST N-terminal domain-containing protein</fullName>
    </recommendedName>
</protein>
<dbReference type="InterPro" id="IPR054416">
    <property type="entry name" value="GST_UstS-like_C"/>
</dbReference>
<dbReference type="Pfam" id="PF13409">
    <property type="entry name" value="GST_N_2"/>
    <property type="match status" value="1"/>
</dbReference>
<dbReference type="Proteomes" id="UP000813824">
    <property type="component" value="Unassembled WGS sequence"/>
</dbReference>
<dbReference type="InterPro" id="IPR004045">
    <property type="entry name" value="Glutathione_S-Trfase_N"/>
</dbReference>
<comment type="caution">
    <text evidence="2">The sequence shown here is derived from an EMBL/GenBank/DDBJ whole genome shotgun (WGS) entry which is preliminary data.</text>
</comment>
<reference evidence="2" key="1">
    <citation type="journal article" date="2021" name="New Phytol.">
        <title>Evolutionary innovations through gain and loss of genes in the ectomycorrhizal Boletales.</title>
        <authorList>
            <person name="Wu G."/>
            <person name="Miyauchi S."/>
            <person name="Morin E."/>
            <person name="Kuo A."/>
            <person name="Drula E."/>
            <person name="Varga T."/>
            <person name="Kohler A."/>
            <person name="Feng B."/>
            <person name="Cao Y."/>
            <person name="Lipzen A."/>
            <person name="Daum C."/>
            <person name="Hundley H."/>
            <person name="Pangilinan J."/>
            <person name="Johnson J."/>
            <person name="Barry K."/>
            <person name="LaButti K."/>
            <person name="Ng V."/>
            <person name="Ahrendt S."/>
            <person name="Min B."/>
            <person name="Choi I.G."/>
            <person name="Park H."/>
            <person name="Plett J.M."/>
            <person name="Magnuson J."/>
            <person name="Spatafora J.W."/>
            <person name="Nagy L.G."/>
            <person name="Henrissat B."/>
            <person name="Grigoriev I.V."/>
            <person name="Yang Z.L."/>
            <person name="Xu J."/>
            <person name="Martin F.M."/>
        </authorList>
    </citation>
    <scope>NUCLEOTIDE SEQUENCE</scope>
    <source>
        <strain evidence="2">KKN 215</strain>
    </source>
</reference>
<evidence type="ECO:0000259" key="1">
    <source>
        <dbReference type="PROSITE" id="PS50404"/>
    </source>
</evidence>
<dbReference type="Pfam" id="PF22041">
    <property type="entry name" value="GST_C_7"/>
    <property type="match status" value="1"/>
</dbReference>
<evidence type="ECO:0000313" key="2">
    <source>
        <dbReference type="EMBL" id="KAH8087189.1"/>
    </source>
</evidence>
<dbReference type="Gene3D" id="3.40.30.10">
    <property type="entry name" value="Glutaredoxin"/>
    <property type="match status" value="1"/>
</dbReference>
<gene>
    <name evidence="2" type="ORF">BXZ70DRAFT_544347</name>
</gene>
<keyword evidence="3" id="KW-1185">Reference proteome</keyword>
<name>A0A8K0XL86_9AGAR</name>
<dbReference type="AlphaFoldDB" id="A0A8K0XL86"/>
<dbReference type="Gene3D" id="1.20.1050.10">
    <property type="match status" value="1"/>
</dbReference>
<dbReference type="InterPro" id="IPR036249">
    <property type="entry name" value="Thioredoxin-like_sf"/>
</dbReference>
<sequence>MTQLVLYDILGGTSATSNPFAFAPNSWVLRYALNFKGLKYHTEWIEYPDVEPTCKSLGVPPTDVITFPSGTTQPFYTLPVLHDPTTNTTIPDSLAIIAYLDKTYPDTPSVLGAGTGMRGLYGMFRDMVEEEVTGKIYVINLAPVVKLLNERSAEYYRKTRVGLEEINPVGSEKDKKLWEDVEASLKRLGMWYDLAAQGYVGMGDDGGEKGETFIAGGNEAAFPDLFLASRLLWVRIALGETGVLNGWVRLKELDGGRWGRLLENVHAKYGGTF</sequence>
<accession>A0A8K0XL86</accession>
<evidence type="ECO:0000313" key="3">
    <source>
        <dbReference type="Proteomes" id="UP000813824"/>
    </source>
</evidence>
<dbReference type="PROSITE" id="PS50404">
    <property type="entry name" value="GST_NTER"/>
    <property type="match status" value="1"/>
</dbReference>